<evidence type="ECO:0000256" key="1">
    <source>
        <dbReference type="SAM" id="MobiDB-lite"/>
    </source>
</evidence>
<feature type="transmembrane region" description="Helical" evidence="2">
    <location>
        <begin position="21"/>
        <end position="40"/>
    </location>
</feature>
<dbReference type="Proteomes" id="UP000195755">
    <property type="component" value="Chromosome"/>
</dbReference>
<dbReference type="AlphaFoldDB" id="A0A1Z2KUL8"/>
<organism evidence="3 4">
    <name type="scientific">Streptomyces albireticuli</name>
    <dbReference type="NCBI Taxonomy" id="1940"/>
    <lineage>
        <taxon>Bacteria</taxon>
        <taxon>Bacillati</taxon>
        <taxon>Actinomycetota</taxon>
        <taxon>Actinomycetes</taxon>
        <taxon>Kitasatosporales</taxon>
        <taxon>Streptomycetaceae</taxon>
        <taxon>Streptomyces</taxon>
    </lineage>
</organism>
<keyword evidence="2" id="KW-0472">Membrane</keyword>
<keyword evidence="2" id="KW-1133">Transmembrane helix</keyword>
<proteinExistence type="predicted"/>
<evidence type="ECO:0000313" key="4">
    <source>
        <dbReference type="Proteomes" id="UP000195755"/>
    </source>
</evidence>
<dbReference type="KEGG" id="salj:SMD11_0090"/>
<dbReference type="OrthoDB" id="4112936at2"/>
<name>A0A1Z2KUL8_9ACTN</name>
<feature type="compositionally biased region" description="Low complexity" evidence="1">
    <location>
        <begin position="75"/>
        <end position="90"/>
    </location>
</feature>
<keyword evidence="2" id="KW-0812">Transmembrane</keyword>
<gene>
    <name evidence="3" type="ORF">SMD11_0090</name>
</gene>
<accession>A0A1Z2KUL8</accession>
<protein>
    <submittedName>
        <fullName evidence="3">Uncharacterized protein</fullName>
    </submittedName>
</protein>
<sequence length="384" mass="38888">MSEEAPREGRRGAWVRRYRKGVIGGVALVLAAGAGCWAGGVGPFAEKDRYCWGAWEQDSGPGFLGKQAFSGGGTRTATSAAPSAGSPRGTCTVTVRTSSTASGETIRYEDVVSVGYGPVPGPAAERAAWLGEFLQGSAERLPGDLPGLADADRGMLVLPKECDVEGRPAAVTLRTRSTGVSASGTSHSVVATLGTGDIAKMLLAAAGRGMREAGCAPAGALRLKTPFPTPEQDGHKARTAESSPFPQGVCEITGLRAGEGEAYVWNQTGGDRRLQICSVTAAPRGGEPRAAGQFVAVSGLPRLQALFDGMGGEAAPGPGRRGKGTVGARSALVRAGCGEGGIVFFQQLDAAMARAASPGPERVFANGVRAAAARAGCAPVAPVG</sequence>
<reference evidence="3 4" key="1">
    <citation type="submission" date="2017-06" db="EMBL/GenBank/DDBJ databases">
        <title>Streptomyces albireticuli Genome sequencing and assembly.</title>
        <authorList>
            <person name="Wang Y."/>
            <person name="Du B."/>
            <person name="Ding Y."/>
            <person name="Liu H."/>
            <person name="Hou Q."/>
            <person name="Liu K."/>
            <person name="Yao L."/>
            <person name="Wang C."/>
        </authorList>
    </citation>
    <scope>NUCLEOTIDE SEQUENCE [LARGE SCALE GENOMIC DNA]</scope>
    <source>
        <strain evidence="3 4">MDJK11</strain>
    </source>
</reference>
<dbReference type="EMBL" id="CP021744">
    <property type="protein sequence ID" value="ARZ65757.1"/>
    <property type="molecule type" value="Genomic_DNA"/>
</dbReference>
<feature type="region of interest" description="Disordered" evidence="1">
    <location>
        <begin position="221"/>
        <end position="245"/>
    </location>
</feature>
<dbReference type="RefSeq" id="WP_087924486.1">
    <property type="nucleotide sequence ID" value="NZ_CP021744.1"/>
</dbReference>
<evidence type="ECO:0000313" key="3">
    <source>
        <dbReference type="EMBL" id="ARZ65757.1"/>
    </source>
</evidence>
<feature type="region of interest" description="Disordered" evidence="1">
    <location>
        <begin position="70"/>
        <end position="92"/>
    </location>
</feature>
<evidence type="ECO:0000256" key="2">
    <source>
        <dbReference type="SAM" id="Phobius"/>
    </source>
</evidence>